<evidence type="ECO:0000313" key="3">
    <source>
        <dbReference type="Proteomes" id="UP000252139"/>
    </source>
</evidence>
<dbReference type="AlphaFoldDB" id="A0A367JUT6"/>
<protein>
    <submittedName>
        <fullName evidence="2">Uncharacterized protein</fullName>
    </submittedName>
</protein>
<keyword evidence="1" id="KW-0732">Signal</keyword>
<dbReference type="EMBL" id="PJQL01000668">
    <property type="protein sequence ID" value="RCH93678.1"/>
    <property type="molecule type" value="Genomic_DNA"/>
</dbReference>
<feature type="signal peptide" evidence="1">
    <location>
        <begin position="1"/>
        <end position="20"/>
    </location>
</feature>
<organism evidence="2 3">
    <name type="scientific">Rhizopus azygosporus</name>
    <name type="common">Rhizopus microsporus var. azygosporus</name>
    <dbReference type="NCBI Taxonomy" id="86630"/>
    <lineage>
        <taxon>Eukaryota</taxon>
        <taxon>Fungi</taxon>
        <taxon>Fungi incertae sedis</taxon>
        <taxon>Mucoromycota</taxon>
        <taxon>Mucoromycotina</taxon>
        <taxon>Mucoromycetes</taxon>
        <taxon>Mucorales</taxon>
        <taxon>Mucorineae</taxon>
        <taxon>Rhizopodaceae</taxon>
        <taxon>Rhizopus</taxon>
    </lineage>
</organism>
<dbReference type="Proteomes" id="UP000252139">
    <property type="component" value="Unassembled WGS sequence"/>
</dbReference>
<keyword evidence="3" id="KW-1185">Reference proteome</keyword>
<reference evidence="2 3" key="1">
    <citation type="journal article" date="2018" name="G3 (Bethesda)">
        <title>Phylogenetic and Phylogenomic Definition of Rhizopus Species.</title>
        <authorList>
            <person name="Gryganskyi A.P."/>
            <person name="Golan J."/>
            <person name="Dolatabadi S."/>
            <person name="Mondo S."/>
            <person name="Robb S."/>
            <person name="Idnurm A."/>
            <person name="Muszewska A."/>
            <person name="Steczkiewicz K."/>
            <person name="Masonjones S."/>
            <person name="Liao H.L."/>
            <person name="Gajdeczka M.T."/>
            <person name="Anike F."/>
            <person name="Vuek A."/>
            <person name="Anishchenko I.M."/>
            <person name="Voigt K."/>
            <person name="de Hoog G.S."/>
            <person name="Smith M.E."/>
            <person name="Heitman J."/>
            <person name="Vilgalys R."/>
            <person name="Stajich J.E."/>
        </authorList>
    </citation>
    <scope>NUCLEOTIDE SEQUENCE [LARGE SCALE GENOMIC DNA]</scope>
    <source>
        <strain evidence="2 3">CBS 357.93</strain>
    </source>
</reference>
<evidence type="ECO:0000256" key="1">
    <source>
        <dbReference type="SAM" id="SignalP"/>
    </source>
</evidence>
<dbReference type="OrthoDB" id="2223308at2759"/>
<name>A0A367JUT6_RHIAZ</name>
<comment type="caution">
    <text evidence="2">The sequence shown here is derived from an EMBL/GenBank/DDBJ whole genome shotgun (WGS) entry which is preliminary data.</text>
</comment>
<gene>
    <name evidence="2" type="ORF">CU097_007458</name>
</gene>
<accession>A0A367JUT6</accession>
<evidence type="ECO:0000313" key="2">
    <source>
        <dbReference type="EMBL" id="RCH93678.1"/>
    </source>
</evidence>
<feature type="chain" id="PRO_5017026707" evidence="1">
    <location>
        <begin position="21"/>
        <end position="128"/>
    </location>
</feature>
<proteinExistence type="predicted"/>
<sequence>MLKLWSNWLSSRVLVGELEAMTCQWQEPTAYISPTTAHYVAVARLLQIVLSVKRFITLNHMRLMTMIEAIESDTEEEEEPEYAQEALMQLKSVRRPNDTVGVDGWKKTIIDNVSKALEQQKTEKSSIG</sequence>